<accession>A0A3S4ZW43</accession>
<comment type="caution">
    <text evidence="2">The sequence shown here is derived from an EMBL/GenBank/DDBJ whole genome shotgun (WGS) entry which is preliminary data.</text>
</comment>
<proteinExistence type="predicted"/>
<sequence>MSQNSQQQSIILTRLPLFQACKLPKRLQSGRDSPSSSSNQTEDDELNALPDISACPPKPVPSGVASSIEAPGLVIRSPSGRAMNEVATISGLATDHMVPSHGRPAPPLRLDTSFEEEHEENKDDVAELYHKDGKSAGMLFDEMLATREDGVPQPTWLENKLSEVQAKEDEEFMPVKRKLRDELKQIRKMVS</sequence>
<protein>
    <submittedName>
        <fullName evidence="2">Uncharacterized protein</fullName>
    </submittedName>
</protein>
<evidence type="ECO:0000313" key="3">
    <source>
        <dbReference type="Proteomes" id="UP000784294"/>
    </source>
</evidence>
<name>A0A3S4ZW43_9PLAT</name>
<dbReference type="EMBL" id="CAAALY010017942">
    <property type="protein sequence ID" value="VEL13488.1"/>
    <property type="molecule type" value="Genomic_DNA"/>
</dbReference>
<evidence type="ECO:0000313" key="2">
    <source>
        <dbReference type="EMBL" id="VEL13488.1"/>
    </source>
</evidence>
<feature type="compositionally biased region" description="Polar residues" evidence="1">
    <location>
        <begin position="30"/>
        <end position="40"/>
    </location>
</feature>
<reference evidence="2" key="1">
    <citation type="submission" date="2018-11" db="EMBL/GenBank/DDBJ databases">
        <authorList>
            <consortium name="Pathogen Informatics"/>
        </authorList>
    </citation>
    <scope>NUCLEOTIDE SEQUENCE</scope>
</reference>
<organism evidence="2 3">
    <name type="scientific">Protopolystoma xenopodis</name>
    <dbReference type="NCBI Taxonomy" id="117903"/>
    <lineage>
        <taxon>Eukaryota</taxon>
        <taxon>Metazoa</taxon>
        <taxon>Spiralia</taxon>
        <taxon>Lophotrochozoa</taxon>
        <taxon>Platyhelminthes</taxon>
        <taxon>Monogenea</taxon>
        <taxon>Polyopisthocotylea</taxon>
        <taxon>Polystomatidea</taxon>
        <taxon>Polystomatidae</taxon>
        <taxon>Protopolystoma</taxon>
    </lineage>
</organism>
<feature type="region of interest" description="Disordered" evidence="1">
    <location>
        <begin position="24"/>
        <end position="66"/>
    </location>
</feature>
<dbReference type="AlphaFoldDB" id="A0A3S4ZW43"/>
<evidence type="ECO:0000256" key="1">
    <source>
        <dbReference type="SAM" id="MobiDB-lite"/>
    </source>
</evidence>
<keyword evidence="3" id="KW-1185">Reference proteome</keyword>
<gene>
    <name evidence="2" type="ORF">PXEA_LOCUS6928</name>
</gene>
<dbReference type="Proteomes" id="UP000784294">
    <property type="component" value="Unassembled WGS sequence"/>
</dbReference>